<accession>A0A0R3WJJ2</accession>
<dbReference type="Pfam" id="PF13921">
    <property type="entry name" value="Myb_DNA-bind_6"/>
    <property type="match status" value="1"/>
</dbReference>
<name>A0A0R3WJJ2_HYDTA</name>
<proteinExistence type="predicted"/>
<protein>
    <submittedName>
        <fullName evidence="9">snRNA-activating protein complex subunit 4</fullName>
    </submittedName>
</protein>
<dbReference type="Proteomes" id="UP000274429">
    <property type="component" value="Unassembled WGS sequence"/>
</dbReference>
<sequence length="1011" mass="115001">MNVDTQTRLSLKETNVADDLNATLHKLTQSETIKLLLALVDCYRISLQRRLKEQIENFTESLTNLEKGFSERQQIYFKLQSAEKRLIHSKNILPTALPKEIVNCIASLSTSINDSVYWHNKFEKLAKLKQFDTTGSSISMAEWISILNNAHNILTDHDWDYISVHVLKSVKSAKFCRLYWLHRLRPELGRGLWSSSEIAALECAVREYGPYGRWQQISERLNCGRTAFSCFKAWHKYLNPRHPSVGYLDRCDLHISFLINHVTPPPPFKRTHWSPDEDESLDLIVDDELLHECKAISLIDWGVVSARLQTRSAVACQRRYYERHQLTRSSPKTPFSPEEDLALLIAIQRLGTGGGHYGWGNAGENPRNLGTWSVIAAELPGGHRTAKECELRHNQLCEKFQPWSYAETRRLFEFSSRVSEATNNETGPFIAVNILPYFPGRPISALLNRLRNCRTLASILKRLQRLPNQCALVKDFLSCTDFKPLRSHLFDSQSIFGEWLKELQQLGVSNPEAYAFSKLLSWRPRKRYEPPEGQKHSLKAEMNHDFSQLLLDLEEKLLLPSKSELSDTNSDANASSLSVQPISASDEQLSVLDVARLINNYQASSMNVIVLMLVTFQVPLFLDQDRGDGKRKIKPLVHRINKDASASIQEVGEKLLKDHNFFAKVFDRVLSSNETASQAYNSHNFRVLDLMAPELAGDMLFFAQQFDEDVFLGPSKSRSHECKLMIKCIPRSKLQRILRIRQILLKSRISSIKSGSLKTPWAMPFIEGGRSDHDQCKIPFLIQVPDPLQKCVIGSSDWLTKNVIPFVAMCLGVRSSLPEVRRSGPRVALERDDLGIKLMPPNLATISALKALLMKLPELQKAAGGNALRVLRCRANCNFFERFSTSSVTIPADTQLNPIIRDRPDVAALLSSCKHRIFVLRCLSLFLWPCLLANMRSHSIVDWSLTVLWEQLMPPRKRYLRSESLGNKSKPPDLWMHLTLDCDANLNVHCELPTSVEELVRTGFVPSGFCA</sequence>
<dbReference type="InterPro" id="IPR017930">
    <property type="entry name" value="Myb_dom"/>
</dbReference>
<gene>
    <name evidence="7" type="ORF">TTAC_LOCUS842</name>
</gene>
<evidence type="ECO:0000313" key="8">
    <source>
        <dbReference type="Proteomes" id="UP000274429"/>
    </source>
</evidence>
<keyword evidence="2" id="KW-0238">DNA-binding</keyword>
<evidence type="ECO:0000259" key="5">
    <source>
        <dbReference type="PROSITE" id="PS50090"/>
    </source>
</evidence>
<organism evidence="9">
    <name type="scientific">Hydatigena taeniaeformis</name>
    <name type="common">Feline tapeworm</name>
    <name type="synonym">Taenia taeniaeformis</name>
    <dbReference type="NCBI Taxonomy" id="6205"/>
    <lineage>
        <taxon>Eukaryota</taxon>
        <taxon>Metazoa</taxon>
        <taxon>Spiralia</taxon>
        <taxon>Lophotrochozoa</taxon>
        <taxon>Platyhelminthes</taxon>
        <taxon>Cestoda</taxon>
        <taxon>Eucestoda</taxon>
        <taxon>Cyclophyllidea</taxon>
        <taxon>Taeniidae</taxon>
        <taxon>Hydatigera</taxon>
    </lineage>
</organism>
<reference evidence="9" key="1">
    <citation type="submission" date="2017-02" db="UniProtKB">
        <authorList>
            <consortium name="WormBaseParasite"/>
        </authorList>
    </citation>
    <scope>IDENTIFICATION</scope>
</reference>
<evidence type="ECO:0000259" key="6">
    <source>
        <dbReference type="PROSITE" id="PS51294"/>
    </source>
</evidence>
<dbReference type="InterPro" id="IPR009057">
    <property type="entry name" value="Homeodomain-like_sf"/>
</dbReference>
<dbReference type="PANTHER" id="PTHR46621">
    <property type="entry name" value="SNRNA-ACTIVATING PROTEIN COMPLEX SUBUNIT 4"/>
    <property type="match status" value="1"/>
</dbReference>
<keyword evidence="4" id="KW-0539">Nucleus</keyword>
<evidence type="ECO:0000256" key="2">
    <source>
        <dbReference type="ARBA" id="ARBA00023125"/>
    </source>
</evidence>
<dbReference type="GO" id="GO:0019185">
    <property type="term" value="C:snRNA-activating protein complex"/>
    <property type="evidence" value="ECO:0007669"/>
    <property type="project" value="TreeGrafter"/>
</dbReference>
<feature type="domain" description="Myb-like" evidence="5">
    <location>
        <begin position="327"/>
        <end position="397"/>
    </location>
</feature>
<dbReference type="SMART" id="SM00717">
    <property type="entry name" value="SANT"/>
    <property type="match status" value="3"/>
</dbReference>
<dbReference type="InterPro" id="IPR051575">
    <property type="entry name" value="Myb-like_DNA-bd"/>
</dbReference>
<dbReference type="SUPFAM" id="SSF46689">
    <property type="entry name" value="Homeodomain-like"/>
    <property type="match status" value="2"/>
</dbReference>
<evidence type="ECO:0000256" key="4">
    <source>
        <dbReference type="ARBA" id="ARBA00023242"/>
    </source>
</evidence>
<dbReference type="GO" id="GO:0042796">
    <property type="term" value="P:snRNA transcription by RNA polymerase III"/>
    <property type="evidence" value="ECO:0007669"/>
    <property type="project" value="TreeGrafter"/>
</dbReference>
<dbReference type="InterPro" id="IPR001005">
    <property type="entry name" value="SANT/Myb"/>
</dbReference>
<reference evidence="7 8" key="2">
    <citation type="submission" date="2018-11" db="EMBL/GenBank/DDBJ databases">
        <authorList>
            <consortium name="Pathogen Informatics"/>
        </authorList>
    </citation>
    <scope>NUCLEOTIDE SEQUENCE [LARGE SCALE GENOMIC DNA]</scope>
</reference>
<evidence type="ECO:0000256" key="1">
    <source>
        <dbReference type="ARBA" id="ARBA00023015"/>
    </source>
</evidence>
<keyword evidence="1" id="KW-0805">Transcription regulation</keyword>
<dbReference type="GO" id="GO:0042795">
    <property type="term" value="P:snRNA transcription by RNA polymerase II"/>
    <property type="evidence" value="ECO:0007669"/>
    <property type="project" value="TreeGrafter"/>
</dbReference>
<dbReference type="CDD" id="cd00167">
    <property type="entry name" value="SANT"/>
    <property type="match status" value="3"/>
</dbReference>
<dbReference type="Pfam" id="PF00249">
    <property type="entry name" value="Myb_DNA-binding"/>
    <property type="match status" value="1"/>
</dbReference>
<evidence type="ECO:0000256" key="3">
    <source>
        <dbReference type="ARBA" id="ARBA00023163"/>
    </source>
</evidence>
<keyword evidence="8" id="KW-1185">Reference proteome</keyword>
<dbReference type="PANTHER" id="PTHR46621:SF1">
    <property type="entry name" value="SNRNA-ACTIVATING PROTEIN COMPLEX SUBUNIT 4"/>
    <property type="match status" value="1"/>
</dbReference>
<dbReference type="STRING" id="6205.A0A0R3WJJ2"/>
<feature type="domain" description="Myb-like" evidence="5">
    <location>
        <begin position="265"/>
        <end position="324"/>
    </location>
</feature>
<dbReference type="OrthoDB" id="2143914at2759"/>
<evidence type="ECO:0000313" key="9">
    <source>
        <dbReference type="WBParaSite" id="TTAC_0000084101-mRNA-1"/>
    </source>
</evidence>
<dbReference type="AlphaFoldDB" id="A0A0R3WJJ2"/>
<dbReference type="GO" id="GO:0000978">
    <property type="term" value="F:RNA polymerase II cis-regulatory region sequence-specific DNA binding"/>
    <property type="evidence" value="ECO:0007669"/>
    <property type="project" value="TreeGrafter"/>
</dbReference>
<dbReference type="WBParaSite" id="TTAC_0000084101-mRNA-1">
    <property type="protein sequence ID" value="TTAC_0000084101-mRNA-1"/>
    <property type="gene ID" value="TTAC_0000084101"/>
</dbReference>
<dbReference type="PROSITE" id="PS50090">
    <property type="entry name" value="MYB_LIKE"/>
    <property type="match status" value="3"/>
</dbReference>
<keyword evidence="3" id="KW-0804">Transcription</keyword>
<dbReference type="GO" id="GO:0001006">
    <property type="term" value="F:RNA polymerase III type 3 promoter sequence-specific DNA binding"/>
    <property type="evidence" value="ECO:0007669"/>
    <property type="project" value="TreeGrafter"/>
</dbReference>
<dbReference type="EMBL" id="UYWX01000111">
    <property type="protein sequence ID" value="VDM17066.1"/>
    <property type="molecule type" value="Genomic_DNA"/>
</dbReference>
<evidence type="ECO:0000313" key="7">
    <source>
        <dbReference type="EMBL" id="VDM17066.1"/>
    </source>
</evidence>
<dbReference type="Gene3D" id="1.10.10.60">
    <property type="entry name" value="Homeodomain-like"/>
    <property type="match status" value="2"/>
</dbReference>
<feature type="domain" description="HTH myb-type" evidence="6">
    <location>
        <begin position="185"/>
        <end position="242"/>
    </location>
</feature>
<feature type="domain" description="Myb-like" evidence="5">
    <location>
        <begin position="185"/>
        <end position="238"/>
    </location>
</feature>
<dbReference type="PROSITE" id="PS51294">
    <property type="entry name" value="HTH_MYB"/>
    <property type="match status" value="1"/>
</dbReference>